<dbReference type="RefSeq" id="WP_145169677.1">
    <property type="nucleotide sequence ID" value="NZ_CP036525.1"/>
</dbReference>
<keyword evidence="3" id="KW-1003">Cell membrane</keyword>
<gene>
    <name evidence="10" type="ORF">K227x_25450</name>
</gene>
<feature type="transmembrane region" description="Helical" evidence="8">
    <location>
        <begin position="309"/>
        <end position="327"/>
    </location>
</feature>
<evidence type="ECO:0000256" key="7">
    <source>
        <dbReference type="SAM" id="MobiDB-lite"/>
    </source>
</evidence>
<organism evidence="10 11">
    <name type="scientific">Rubripirellula lacrimiformis</name>
    <dbReference type="NCBI Taxonomy" id="1930273"/>
    <lineage>
        <taxon>Bacteria</taxon>
        <taxon>Pseudomonadati</taxon>
        <taxon>Planctomycetota</taxon>
        <taxon>Planctomycetia</taxon>
        <taxon>Pirellulales</taxon>
        <taxon>Pirellulaceae</taxon>
        <taxon>Rubripirellula</taxon>
    </lineage>
</organism>
<evidence type="ECO:0000256" key="4">
    <source>
        <dbReference type="ARBA" id="ARBA00022692"/>
    </source>
</evidence>
<evidence type="ECO:0000256" key="1">
    <source>
        <dbReference type="ARBA" id="ARBA00004651"/>
    </source>
</evidence>
<dbReference type="EMBL" id="CP036525">
    <property type="protein sequence ID" value="QDT04156.1"/>
    <property type="molecule type" value="Genomic_DNA"/>
</dbReference>
<reference evidence="10 11" key="1">
    <citation type="submission" date="2019-02" db="EMBL/GenBank/DDBJ databases">
        <title>Deep-cultivation of Planctomycetes and their phenomic and genomic characterization uncovers novel biology.</title>
        <authorList>
            <person name="Wiegand S."/>
            <person name="Jogler M."/>
            <person name="Boedeker C."/>
            <person name="Pinto D."/>
            <person name="Vollmers J."/>
            <person name="Rivas-Marin E."/>
            <person name="Kohn T."/>
            <person name="Peeters S.H."/>
            <person name="Heuer A."/>
            <person name="Rast P."/>
            <person name="Oberbeckmann S."/>
            <person name="Bunk B."/>
            <person name="Jeske O."/>
            <person name="Meyerdierks A."/>
            <person name="Storesund J.E."/>
            <person name="Kallscheuer N."/>
            <person name="Luecker S."/>
            <person name="Lage O.M."/>
            <person name="Pohl T."/>
            <person name="Merkel B.J."/>
            <person name="Hornburger P."/>
            <person name="Mueller R.-W."/>
            <person name="Bruemmer F."/>
            <person name="Labrenz M."/>
            <person name="Spormann A.M."/>
            <person name="Op den Camp H."/>
            <person name="Overmann J."/>
            <person name="Amann R."/>
            <person name="Jetten M.S.M."/>
            <person name="Mascher T."/>
            <person name="Medema M.H."/>
            <person name="Devos D.P."/>
            <person name="Kaster A.-K."/>
            <person name="Ovreas L."/>
            <person name="Rohde M."/>
            <person name="Galperin M.Y."/>
            <person name="Jogler C."/>
        </authorList>
    </citation>
    <scope>NUCLEOTIDE SEQUENCE [LARGE SCALE GENOMIC DNA]</scope>
    <source>
        <strain evidence="10 11">K22_7</strain>
    </source>
</reference>
<feature type="domain" description="Major facilitator superfamily (MFS) profile" evidence="9">
    <location>
        <begin position="65"/>
        <end position="452"/>
    </location>
</feature>
<dbReference type="InterPro" id="IPR020846">
    <property type="entry name" value="MFS_dom"/>
</dbReference>
<evidence type="ECO:0000256" key="5">
    <source>
        <dbReference type="ARBA" id="ARBA00022989"/>
    </source>
</evidence>
<evidence type="ECO:0000259" key="9">
    <source>
        <dbReference type="PROSITE" id="PS50850"/>
    </source>
</evidence>
<dbReference type="PANTHER" id="PTHR23513:SF11">
    <property type="entry name" value="STAPHYLOFERRIN A TRANSPORTER"/>
    <property type="match status" value="1"/>
</dbReference>
<dbReference type="SUPFAM" id="SSF103473">
    <property type="entry name" value="MFS general substrate transporter"/>
    <property type="match status" value="1"/>
</dbReference>
<dbReference type="Proteomes" id="UP000318538">
    <property type="component" value="Chromosome"/>
</dbReference>
<dbReference type="Pfam" id="PF05977">
    <property type="entry name" value="MFS_3"/>
    <property type="match status" value="1"/>
</dbReference>
<feature type="transmembrane region" description="Helical" evidence="8">
    <location>
        <begin position="223"/>
        <end position="241"/>
    </location>
</feature>
<feature type="transmembrane region" description="Helical" evidence="8">
    <location>
        <begin position="130"/>
        <end position="151"/>
    </location>
</feature>
<evidence type="ECO:0000256" key="6">
    <source>
        <dbReference type="ARBA" id="ARBA00023136"/>
    </source>
</evidence>
<dbReference type="AlphaFoldDB" id="A0A517NAJ0"/>
<keyword evidence="2" id="KW-0813">Transport</keyword>
<dbReference type="InterPro" id="IPR036259">
    <property type="entry name" value="MFS_trans_sf"/>
</dbReference>
<dbReference type="GO" id="GO:0022857">
    <property type="term" value="F:transmembrane transporter activity"/>
    <property type="evidence" value="ECO:0007669"/>
    <property type="project" value="InterPro"/>
</dbReference>
<evidence type="ECO:0000256" key="3">
    <source>
        <dbReference type="ARBA" id="ARBA00022475"/>
    </source>
</evidence>
<dbReference type="PROSITE" id="PS50850">
    <property type="entry name" value="MFS"/>
    <property type="match status" value="1"/>
</dbReference>
<name>A0A517NAJ0_9BACT</name>
<keyword evidence="11" id="KW-1185">Reference proteome</keyword>
<accession>A0A517NAJ0</accession>
<protein>
    <submittedName>
        <fullName evidence="10">Enterobactin exporter EntS</fullName>
    </submittedName>
</protein>
<proteinExistence type="predicted"/>
<sequence>MSNLDQRPSPADLNQEISGQETVGETIPTPAAPSDALATGSRPPSPAVVDAGDSPSPWAPLAVPLFRAFWLASLVSNLGTWVHEIGAGWLMTNLDSSPEMVSAVRVAMSFPMTVLAIPAGVLADRIDRRRLLIITQWVMLTTTATLATLTLTGQITAWTLLGLTFVIGLGMVLHVLTWQATIPELVPRSQLSRAVALGSISFNLARSVGPAIGGILIAVSGPWIAFAANALSFAAVLTVLMRWKRENTESSNGLSYRRSLAEGIAYVRNHRQMRRTLMRLSMFMLPASALWALLPLVARQRLGWDAEGFGLLVTTVGAGAVSAAWLLHRMHAKIGTDRTIAISVLAFAGGMLGISLATGAAAAMTSMFVMGASWMTTLTTLNSEAQLALPNSMRARGMSCYVTVMAISMAGGSAIWGQIAGAISVPAAQQVAAATLVVTAAVIALGTLRPPETDGPPTA</sequence>
<dbReference type="GO" id="GO:0005886">
    <property type="term" value="C:plasma membrane"/>
    <property type="evidence" value="ECO:0007669"/>
    <property type="project" value="UniProtKB-SubCell"/>
</dbReference>
<evidence type="ECO:0000256" key="8">
    <source>
        <dbReference type="SAM" id="Phobius"/>
    </source>
</evidence>
<feature type="transmembrane region" description="Helical" evidence="8">
    <location>
        <begin position="157"/>
        <end position="182"/>
    </location>
</feature>
<feature type="transmembrane region" description="Helical" evidence="8">
    <location>
        <begin position="431"/>
        <end position="448"/>
    </location>
</feature>
<dbReference type="CDD" id="cd06173">
    <property type="entry name" value="MFS_MefA_like"/>
    <property type="match status" value="1"/>
</dbReference>
<evidence type="ECO:0000256" key="2">
    <source>
        <dbReference type="ARBA" id="ARBA00022448"/>
    </source>
</evidence>
<dbReference type="OrthoDB" id="9775268at2"/>
<dbReference type="Gene3D" id="1.20.1250.20">
    <property type="entry name" value="MFS general substrate transporter like domains"/>
    <property type="match status" value="1"/>
</dbReference>
<dbReference type="PANTHER" id="PTHR23513">
    <property type="entry name" value="INTEGRAL MEMBRANE EFFLUX PROTEIN-RELATED"/>
    <property type="match status" value="1"/>
</dbReference>
<feature type="region of interest" description="Disordered" evidence="7">
    <location>
        <begin position="1"/>
        <end position="52"/>
    </location>
</feature>
<comment type="subcellular location">
    <subcellularLocation>
        <location evidence="1">Cell membrane</location>
        <topology evidence="1">Multi-pass membrane protein</topology>
    </subcellularLocation>
</comment>
<feature type="transmembrane region" description="Helical" evidence="8">
    <location>
        <begin position="103"/>
        <end position="123"/>
    </location>
</feature>
<keyword evidence="4 8" id="KW-0812">Transmembrane</keyword>
<dbReference type="KEGG" id="rlc:K227x_25450"/>
<feature type="transmembrane region" description="Helical" evidence="8">
    <location>
        <begin position="401"/>
        <end position="425"/>
    </location>
</feature>
<keyword evidence="5 8" id="KW-1133">Transmembrane helix</keyword>
<dbReference type="InterPro" id="IPR010290">
    <property type="entry name" value="TM_effector"/>
</dbReference>
<evidence type="ECO:0000313" key="10">
    <source>
        <dbReference type="EMBL" id="QDT04156.1"/>
    </source>
</evidence>
<feature type="transmembrane region" description="Helical" evidence="8">
    <location>
        <begin position="339"/>
        <end position="362"/>
    </location>
</feature>
<evidence type="ECO:0000313" key="11">
    <source>
        <dbReference type="Proteomes" id="UP000318538"/>
    </source>
</evidence>
<keyword evidence="6 8" id="KW-0472">Membrane</keyword>
<feature type="transmembrane region" description="Helical" evidence="8">
    <location>
        <begin position="277"/>
        <end position="297"/>
    </location>
</feature>